<feature type="transmembrane region" description="Helical" evidence="7">
    <location>
        <begin position="169"/>
        <end position="192"/>
    </location>
</feature>
<dbReference type="AlphaFoldDB" id="A0A1G6EIA2"/>
<keyword evidence="5 7" id="KW-1133">Transmembrane helix</keyword>
<evidence type="ECO:0000313" key="9">
    <source>
        <dbReference type="Proteomes" id="UP000198771"/>
    </source>
</evidence>
<dbReference type="PANTHER" id="PTHR30586">
    <property type="entry name" value="ELECTRON TRANSPORT COMPLEX PROTEIN RNFE"/>
    <property type="match status" value="1"/>
</dbReference>
<feature type="transmembrane region" description="Helical" evidence="7">
    <location>
        <begin position="98"/>
        <end position="116"/>
    </location>
</feature>
<accession>A0A1G6EIA2</accession>
<keyword evidence="4" id="KW-1278">Translocase</keyword>
<feature type="transmembrane region" description="Helical" evidence="7">
    <location>
        <begin position="72"/>
        <end position="92"/>
    </location>
</feature>
<dbReference type="PANTHER" id="PTHR30586:SF1">
    <property type="entry name" value="NA(+)-TRANSLOCATING NADH-QUINONE REDUCTASE SUBUNIT D"/>
    <property type="match status" value="1"/>
</dbReference>
<organism evidence="8 9">
    <name type="scientific">Desulfonatronum thiosulfatophilum</name>
    <dbReference type="NCBI Taxonomy" id="617002"/>
    <lineage>
        <taxon>Bacteria</taxon>
        <taxon>Pseudomonadati</taxon>
        <taxon>Thermodesulfobacteriota</taxon>
        <taxon>Desulfovibrionia</taxon>
        <taxon>Desulfovibrionales</taxon>
        <taxon>Desulfonatronaceae</taxon>
        <taxon>Desulfonatronum</taxon>
    </lineage>
</organism>
<evidence type="ECO:0000256" key="6">
    <source>
        <dbReference type="ARBA" id="ARBA00023136"/>
    </source>
</evidence>
<protein>
    <submittedName>
        <fullName evidence="8">Na+-transporting NADH:ubiquinone oxidoreductase subunit D</fullName>
    </submittedName>
</protein>
<feature type="transmembrane region" description="Helical" evidence="7">
    <location>
        <begin position="128"/>
        <end position="149"/>
    </location>
</feature>
<name>A0A1G6EIA2_9BACT</name>
<evidence type="ECO:0000256" key="7">
    <source>
        <dbReference type="SAM" id="Phobius"/>
    </source>
</evidence>
<evidence type="ECO:0000313" key="8">
    <source>
        <dbReference type="EMBL" id="SDB57128.1"/>
    </source>
</evidence>
<dbReference type="Pfam" id="PF02508">
    <property type="entry name" value="Rnf-Nqr"/>
    <property type="match status" value="1"/>
</dbReference>
<dbReference type="OrthoDB" id="9782945at2"/>
<dbReference type="NCBIfam" id="NF009070">
    <property type="entry name" value="PRK12405.1"/>
    <property type="match status" value="1"/>
</dbReference>
<keyword evidence="2" id="KW-0813">Transport</keyword>
<dbReference type="PIRSF" id="PIRSF006102">
    <property type="entry name" value="NQR_DE"/>
    <property type="match status" value="1"/>
</dbReference>
<reference evidence="8 9" key="1">
    <citation type="submission" date="2016-10" db="EMBL/GenBank/DDBJ databases">
        <authorList>
            <person name="de Groot N.N."/>
        </authorList>
    </citation>
    <scope>NUCLEOTIDE SEQUENCE [LARGE SCALE GENOMIC DNA]</scope>
    <source>
        <strain evidence="8 9">ASO4-2</strain>
    </source>
</reference>
<dbReference type="InterPro" id="IPR003667">
    <property type="entry name" value="NqrDE/RnfAE"/>
</dbReference>
<keyword evidence="8" id="KW-0830">Ubiquinone</keyword>
<proteinExistence type="predicted"/>
<keyword evidence="6 7" id="KW-0472">Membrane</keyword>
<evidence type="ECO:0000256" key="4">
    <source>
        <dbReference type="ARBA" id="ARBA00022967"/>
    </source>
</evidence>
<dbReference type="EMBL" id="FMXO01000018">
    <property type="protein sequence ID" value="SDB57128.1"/>
    <property type="molecule type" value="Genomic_DNA"/>
</dbReference>
<dbReference type="STRING" id="617002.SAMN05660653_02869"/>
<dbReference type="Proteomes" id="UP000198771">
    <property type="component" value="Unassembled WGS sequence"/>
</dbReference>
<evidence type="ECO:0000256" key="3">
    <source>
        <dbReference type="ARBA" id="ARBA00022692"/>
    </source>
</evidence>
<dbReference type="GO" id="GO:0012505">
    <property type="term" value="C:endomembrane system"/>
    <property type="evidence" value="ECO:0007669"/>
    <property type="project" value="UniProtKB-SubCell"/>
</dbReference>
<evidence type="ECO:0000256" key="5">
    <source>
        <dbReference type="ARBA" id="ARBA00022989"/>
    </source>
</evidence>
<dbReference type="RefSeq" id="WP_092123263.1">
    <property type="nucleotide sequence ID" value="NZ_FMXO01000018.1"/>
</dbReference>
<evidence type="ECO:0000256" key="1">
    <source>
        <dbReference type="ARBA" id="ARBA00004127"/>
    </source>
</evidence>
<feature type="transmembrane region" description="Helical" evidence="7">
    <location>
        <begin position="39"/>
        <end position="60"/>
    </location>
</feature>
<keyword evidence="9" id="KW-1185">Reference proteome</keyword>
<evidence type="ECO:0000256" key="2">
    <source>
        <dbReference type="ARBA" id="ARBA00022448"/>
    </source>
</evidence>
<dbReference type="GO" id="GO:0005886">
    <property type="term" value="C:plasma membrane"/>
    <property type="evidence" value="ECO:0007669"/>
    <property type="project" value="TreeGrafter"/>
</dbReference>
<gene>
    <name evidence="8" type="ORF">SAMN05660653_02869</name>
</gene>
<keyword evidence="3 7" id="KW-0812">Transmembrane</keyword>
<sequence>MADTSRSIFEKGIWAENPVYRQVLGICSALAVTNLLTNTLLMCAGVIFTTAMSNLTVSVLRSFIPKRIRMMVQVLIIASYVMMVDIVIRATAPDIHRFIGPYVGLIITNCIIMGRAEAFASQNRPFPSLLDGLATGIGYSLVLIAIALVREPLGFGTVLGYSLPAKDLWWHSWTIMIMPPGAFFTLGLLTWWARAKTDPSLKETG</sequence>
<comment type="subcellular location">
    <subcellularLocation>
        <location evidence="1">Endomembrane system</location>
        <topology evidence="1">Multi-pass membrane protein</topology>
    </subcellularLocation>
</comment>